<dbReference type="Proteomes" id="UP001501594">
    <property type="component" value="Unassembled WGS sequence"/>
</dbReference>
<accession>A0ABP8E051</accession>
<evidence type="ECO:0000313" key="6">
    <source>
        <dbReference type="Proteomes" id="UP001501594"/>
    </source>
</evidence>
<dbReference type="SUPFAM" id="SSF51735">
    <property type="entry name" value="NAD(P)-binding Rossmann-fold domains"/>
    <property type="match status" value="1"/>
</dbReference>
<evidence type="ECO:0000313" key="5">
    <source>
        <dbReference type="EMBL" id="GAA4265595.1"/>
    </source>
</evidence>
<dbReference type="InterPro" id="IPR020904">
    <property type="entry name" value="Sc_DH/Rdtase_CS"/>
</dbReference>
<dbReference type="SMART" id="SM00822">
    <property type="entry name" value="PKS_KR"/>
    <property type="match status" value="1"/>
</dbReference>
<name>A0ABP8E051_9MICO</name>
<dbReference type="EMBL" id="BAABAU010000001">
    <property type="protein sequence ID" value="GAA4265595.1"/>
    <property type="molecule type" value="Genomic_DNA"/>
</dbReference>
<dbReference type="RefSeq" id="WP_344794113.1">
    <property type="nucleotide sequence ID" value="NZ_BAABAU010000001.1"/>
</dbReference>
<dbReference type="PRINTS" id="PR00080">
    <property type="entry name" value="SDRFAMILY"/>
</dbReference>
<dbReference type="InterPro" id="IPR057326">
    <property type="entry name" value="KR_dom"/>
</dbReference>
<gene>
    <name evidence="5" type="ORF">GCM10022256_12070</name>
</gene>
<dbReference type="PROSITE" id="PS00061">
    <property type="entry name" value="ADH_SHORT"/>
    <property type="match status" value="1"/>
</dbReference>
<dbReference type="InterPro" id="IPR036291">
    <property type="entry name" value="NAD(P)-bd_dom_sf"/>
</dbReference>
<keyword evidence="6" id="KW-1185">Reference proteome</keyword>
<comment type="similarity">
    <text evidence="1 3">Belongs to the short-chain dehydrogenases/reductases (SDR) family.</text>
</comment>
<dbReference type="InterPro" id="IPR002347">
    <property type="entry name" value="SDR_fam"/>
</dbReference>
<evidence type="ECO:0000256" key="3">
    <source>
        <dbReference type="RuleBase" id="RU000363"/>
    </source>
</evidence>
<dbReference type="PANTHER" id="PTHR44196:SF1">
    <property type="entry name" value="DEHYDROGENASE_REDUCTASE SDR FAMILY MEMBER 7B"/>
    <property type="match status" value="1"/>
</dbReference>
<evidence type="ECO:0000259" key="4">
    <source>
        <dbReference type="SMART" id="SM00822"/>
    </source>
</evidence>
<evidence type="ECO:0000256" key="1">
    <source>
        <dbReference type="ARBA" id="ARBA00006484"/>
    </source>
</evidence>
<organism evidence="5 6">
    <name type="scientific">Frondihabitans peucedani</name>
    <dbReference type="NCBI Taxonomy" id="598626"/>
    <lineage>
        <taxon>Bacteria</taxon>
        <taxon>Bacillati</taxon>
        <taxon>Actinomycetota</taxon>
        <taxon>Actinomycetes</taxon>
        <taxon>Micrococcales</taxon>
        <taxon>Microbacteriaceae</taxon>
        <taxon>Frondihabitans</taxon>
    </lineage>
</organism>
<dbReference type="NCBIfam" id="NF006073">
    <property type="entry name" value="PRK08219.1"/>
    <property type="match status" value="1"/>
</dbReference>
<dbReference type="PANTHER" id="PTHR44196">
    <property type="entry name" value="DEHYDROGENASE/REDUCTASE SDR FAMILY MEMBER 7B"/>
    <property type="match status" value="1"/>
</dbReference>
<evidence type="ECO:0000256" key="2">
    <source>
        <dbReference type="ARBA" id="ARBA00023002"/>
    </source>
</evidence>
<dbReference type="PRINTS" id="PR00081">
    <property type="entry name" value="GDHRDH"/>
</dbReference>
<dbReference type="Gene3D" id="3.40.50.720">
    <property type="entry name" value="NAD(P)-binding Rossmann-like Domain"/>
    <property type="match status" value="1"/>
</dbReference>
<comment type="caution">
    <text evidence="5">The sequence shown here is derived from an EMBL/GenBank/DDBJ whole genome shotgun (WGS) entry which is preliminary data.</text>
</comment>
<sequence>MVFDSTAGLGAPSPLPTALVTGATRGIGRAIAEDLGRTHHVILAGRDQGALDALAATLPSASTWAVELAGEEPLDGFLENVPDSGLDVVVHSAGIEAGATVEETDRVTWRQVLEVNVVAVAEVTRLALPALRRAEGTVILINSGSGFASNPGGSVYAASKFALRAFADALREEERGNGVRVSSVHPGRTDSDMQRALVAKQGGTYDTDFYLAAQDVADAVRLVVDLPGNAVAESVSVRPLRKA</sequence>
<keyword evidence="2" id="KW-0560">Oxidoreductase</keyword>
<protein>
    <submittedName>
        <fullName evidence="5">SDR family oxidoreductase</fullName>
    </submittedName>
</protein>
<feature type="domain" description="Ketoreductase" evidence="4">
    <location>
        <begin position="16"/>
        <end position="189"/>
    </location>
</feature>
<proteinExistence type="inferred from homology"/>
<dbReference type="Pfam" id="PF00106">
    <property type="entry name" value="adh_short"/>
    <property type="match status" value="1"/>
</dbReference>
<reference evidence="6" key="1">
    <citation type="journal article" date="2019" name="Int. J. Syst. Evol. Microbiol.">
        <title>The Global Catalogue of Microorganisms (GCM) 10K type strain sequencing project: providing services to taxonomists for standard genome sequencing and annotation.</title>
        <authorList>
            <consortium name="The Broad Institute Genomics Platform"/>
            <consortium name="The Broad Institute Genome Sequencing Center for Infectious Disease"/>
            <person name="Wu L."/>
            <person name="Ma J."/>
        </authorList>
    </citation>
    <scope>NUCLEOTIDE SEQUENCE [LARGE SCALE GENOMIC DNA]</scope>
    <source>
        <strain evidence="6">JCM 17442</strain>
    </source>
</reference>